<evidence type="ECO:0000256" key="4">
    <source>
        <dbReference type="ARBA" id="ARBA00023180"/>
    </source>
</evidence>
<keyword evidence="3" id="KW-0808">Transferase</keyword>
<dbReference type="OrthoDB" id="529273at2759"/>
<dbReference type="GO" id="GO:0000139">
    <property type="term" value="C:Golgi membrane"/>
    <property type="evidence" value="ECO:0007669"/>
    <property type="project" value="UniProtKB-SubCell"/>
</dbReference>
<sequence>MAEQMGYVVEVLRPKKSTELAKIFRVLNSSDVMIGVHGAAMTHFLFMKRGSVFIHVIPLGTDWAADCEVWLELHWLQDHSKRELLVSQPPQKRPPKNDPVLTDPSRINDRGWEFTKKIYLDNQTVRLDLRRFLKRLLHAYYYTIAKKKGLSRWGSSRVLIPLCSAHELVVYVKPRNLLLYMNQITEKMKLIVLV</sequence>
<evidence type="ECO:0000256" key="3">
    <source>
        <dbReference type="ARBA" id="ARBA00022679"/>
    </source>
</evidence>
<gene>
    <name evidence="6" type="ORF">F511_44428</name>
</gene>
<dbReference type="InterPro" id="IPR049625">
    <property type="entry name" value="Glyco_transf_61_cat"/>
</dbReference>
<proteinExistence type="predicted"/>
<protein>
    <recommendedName>
        <fullName evidence="5">Glycosyltransferase 61 catalytic domain-containing protein</fullName>
    </recommendedName>
</protein>
<evidence type="ECO:0000313" key="7">
    <source>
        <dbReference type="Proteomes" id="UP000250235"/>
    </source>
</evidence>
<dbReference type="Proteomes" id="UP000250235">
    <property type="component" value="Unassembled WGS sequence"/>
</dbReference>
<keyword evidence="4" id="KW-0325">Glycoprotein</keyword>
<comment type="subcellular location">
    <subcellularLocation>
        <location evidence="1">Golgi apparatus membrane</location>
        <topology evidence="1">Single-pass type II membrane protein</topology>
    </subcellularLocation>
</comment>
<reference evidence="6 7" key="1">
    <citation type="journal article" date="2015" name="Proc. Natl. Acad. Sci. U.S.A.">
        <title>The resurrection genome of Boea hygrometrica: A blueprint for survival of dehydration.</title>
        <authorList>
            <person name="Xiao L."/>
            <person name="Yang G."/>
            <person name="Zhang L."/>
            <person name="Yang X."/>
            <person name="Zhao S."/>
            <person name="Ji Z."/>
            <person name="Zhou Q."/>
            <person name="Hu M."/>
            <person name="Wang Y."/>
            <person name="Chen M."/>
            <person name="Xu Y."/>
            <person name="Jin H."/>
            <person name="Xiao X."/>
            <person name="Hu G."/>
            <person name="Bao F."/>
            <person name="Hu Y."/>
            <person name="Wan P."/>
            <person name="Li L."/>
            <person name="Deng X."/>
            <person name="Kuang T."/>
            <person name="Xiang C."/>
            <person name="Zhu J.K."/>
            <person name="Oliver M.J."/>
            <person name="He Y."/>
        </authorList>
    </citation>
    <scope>NUCLEOTIDE SEQUENCE [LARGE SCALE GENOMIC DNA]</scope>
    <source>
        <strain evidence="7">cv. XS01</strain>
    </source>
</reference>
<evidence type="ECO:0000256" key="2">
    <source>
        <dbReference type="ARBA" id="ARBA00022676"/>
    </source>
</evidence>
<dbReference type="InterPro" id="IPR007657">
    <property type="entry name" value="Glycosyltransferase_61"/>
</dbReference>
<dbReference type="Pfam" id="PF04577">
    <property type="entry name" value="Glyco_transf_61"/>
    <property type="match status" value="1"/>
</dbReference>
<keyword evidence="7" id="KW-1185">Reference proteome</keyword>
<organism evidence="6 7">
    <name type="scientific">Dorcoceras hygrometricum</name>
    <dbReference type="NCBI Taxonomy" id="472368"/>
    <lineage>
        <taxon>Eukaryota</taxon>
        <taxon>Viridiplantae</taxon>
        <taxon>Streptophyta</taxon>
        <taxon>Embryophyta</taxon>
        <taxon>Tracheophyta</taxon>
        <taxon>Spermatophyta</taxon>
        <taxon>Magnoliopsida</taxon>
        <taxon>eudicotyledons</taxon>
        <taxon>Gunneridae</taxon>
        <taxon>Pentapetalae</taxon>
        <taxon>asterids</taxon>
        <taxon>lamiids</taxon>
        <taxon>Lamiales</taxon>
        <taxon>Gesneriaceae</taxon>
        <taxon>Didymocarpoideae</taxon>
        <taxon>Trichosporeae</taxon>
        <taxon>Loxocarpinae</taxon>
        <taxon>Dorcoceras</taxon>
    </lineage>
</organism>
<evidence type="ECO:0000313" key="6">
    <source>
        <dbReference type="EMBL" id="KZV14103.1"/>
    </source>
</evidence>
<dbReference type="EMBL" id="KV021942">
    <property type="protein sequence ID" value="KZV14103.1"/>
    <property type="molecule type" value="Genomic_DNA"/>
</dbReference>
<dbReference type="PANTHER" id="PTHR20961:SF124">
    <property type="entry name" value="GLYCOSYLTRANSFERASE"/>
    <property type="match status" value="1"/>
</dbReference>
<dbReference type="AlphaFoldDB" id="A0A2Z6ZZ44"/>
<keyword evidence="2" id="KW-0328">Glycosyltransferase</keyword>
<accession>A0A2Z6ZZ44</accession>
<feature type="domain" description="Glycosyltransferase 61 catalytic" evidence="5">
    <location>
        <begin position="4"/>
        <end position="54"/>
    </location>
</feature>
<name>A0A2Z6ZZ44_9LAMI</name>
<dbReference type="GO" id="GO:0016763">
    <property type="term" value="F:pentosyltransferase activity"/>
    <property type="evidence" value="ECO:0007669"/>
    <property type="project" value="UniProtKB-ARBA"/>
</dbReference>
<dbReference type="PANTHER" id="PTHR20961">
    <property type="entry name" value="GLYCOSYLTRANSFERASE"/>
    <property type="match status" value="1"/>
</dbReference>
<evidence type="ECO:0000256" key="1">
    <source>
        <dbReference type="ARBA" id="ARBA00004323"/>
    </source>
</evidence>
<evidence type="ECO:0000259" key="5">
    <source>
        <dbReference type="Pfam" id="PF04577"/>
    </source>
</evidence>